<dbReference type="RefSeq" id="WP_161391065.1">
    <property type="nucleotide sequence ID" value="NZ_JBHSCP010000001.1"/>
</dbReference>
<dbReference type="PANTHER" id="PTHR33993:SF14">
    <property type="entry name" value="GB|AAF24581.1"/>
    <property type="match status" value="1"/>
</dbReference>
<dbReference type="AlphaFoldDB" id="A0A6I4TWZ5"/>
<dbReference type="InterPro" id="IPR052164">
    <property type="entry name" value="Anthracycline_SecMetBiosynth"/>
</dbReference>
<gene>
    <name evidence="2" type="ORF">GRI97_10080</name>
</gene>
<evidence type="ECO:0000259" key="1">
    <source>
        <dbReference type="PROSITE" id="PS51819"/>
    </source>
</evidence>
<protein>
    <submittedName>
        <fullName evidence="2">VOC family protein</fullName>
    </submittedName>
</protein>
<keyword evidence="3" id="KW-1185">Reference proteome</keyword>
<evidence type="ECO:0000313" key="3">
    <source>
        <dbReference type="Proteomes" id="UP000469430"/>
    </source>
</evidence>
<dbReference type="SUPFAM" id="SSF54593">
    <property type="entry name" value="Glyoxalase/Bleomycin resistance protein/Dihydroxybiphenyl dioxygenase"/>
    <property type="match status" value="2"/>
</dbReference>
<dbReference type="PROSITE" id="PS51819">
    <property type="entry name" value="VOC"/>
    <property type="match status" value="1"/>
</dbReference>
<accession>A0A6I4TWZ5</accession>
<dbReference type="Gene3D" id="3.10.180.10">
    <property type="entry name" value="2,3-Dihydroxybiphenyl 1,2-Dioxygenase, domain 1"/>
    <property type="match status" value="2"/>
</dbReference>
<feature type="domain" description="VOC" evidence="1">
    <location>
        <begin position="5"/>
        <end position="126"/>
    </location>
</feature>
<evidence type="ECO:0000313" key="2">
    <source>
        <dbReference type="EMBL" id="MXO99337.1"/>
    </source>
</evidence>
<dbReference type="Pfam" id="PF00903">
    <property type="entry name" value="Glyoxalase"/>
    <property type="match status" value="1"/>
</dbReference>
<dbReference type="EMBL" id="WTYJ01000002">
    <property type="protein sequence ID" value="MXO99337.1"/>
    <property type="molecule type" value="Genomic_DNA"/>
</dbReference>
<dbReference type="Proteomes" id="UP000469430">
    <property type="component" value="Unassembled WGS sequence"/>
</dbReference>
<dbReference type="OrthoDB" id="9793039at2"/>
<organism evidence="2 3">
    <name type="scientific">Croceibacterium xixiisoli</name>
    <dbReference type="NCBI Taxonomy" id="1476466"/>
    <lineage>
        <taxon>Bacteria</taxon>
        <taxon>Pseudomonadati</taxon>
        <taxon>Pseudomonadota</taxon>
        <taxon>Alphaproteobacteria</taxon>
        <taxon>Sphingomonadales</taxon>
        <taxon>Erythrobacteraceae</taxon>
        <taxon>Croceibacterium</taxon>
    </lineage>
</organism>
<proteinExistence type="predicted"/>
<name>A0A6I4TWZ5_9SPHN</name>
<comment type="caution">
    <text evidence="2">The sequence shown here is derived from an EMBL/GenBank/DDBJ whole genome shotgun (WGS) entry which is preliminary data.</text>
</comment>
<sequence>MIAGFPVWYELLVPDVDAVEPLYRATLGWNIADAPMDVPSGIPYRMITRADGGGAGIAGPIPSEMAQHGVNPAWYPYFTVADVDAAVAKARELGASVWMEPADVPGAGRLAMLGDPQGATFYVMTPTPPADDPDAKSTAFDVNLAGHCRWNELNTTDGPAADGFYKLLFGWNTDDGMPMGDLGQYQFVNVDQVVIGAICPIVPEGMAPHWLPYFGVDNIDDAEVLVKPHGGTITHPITEVPGGDFVFTALDAGGAHVGFTGPKGV</sequence>
<dbReference type="InterPro" id="IPR037523">
    <property type="entry name" value="VOC_core"/>
</dbReference>
<dbReference type="InterPro" id="IPR004360">
    <property type="entry name" value="Glyas_Fos-R_dOase_dom"/>
</dbReference>
<dbReference type="PANTHER" id="PTHR33993">
    <property type="entry name" value="GLYOXALASE-RELATED"/>
    <property type="match status" value="1"/>
</dbReference>
<reference evidence="2 3" key="1">
    <citation type="submission" date="2019-12" db="EMBL/GenBank/DDBJ databases">
        <title>Genomic-based taxomic classification of the family Erythrobacteraceae.</title>
        <authorList>
            <person name="Xu L."/>
        </authorList>
    </citation>
    <scope>NUCLEOTIDE SEQUENCE [LARGE SCALE GENOMIC DNA]</scope>
    <source>
        <strain evidence="2 3">S36</strain>
    </source>
</reference>
<dbReference type="InterPro" id="IPR029068">
    <property type="entry name" value="Glyas_Bleomycin-R_OHBP_Dase"/>
</dbReference>